<dbReference type="AlphaFoldDB" id="A0A930UHC2"/>
<accession>A0A930UHC2</accession>
<evidence type="ECO:0000256" key="1">
    <source>
        <dbReference type="SAM" id="Phobius"/>
    </source>
</evidence>
<comment type="caution">
    <text evidence="2">The sequence shown here is derived from an EMBL/GenBank/DDBJ whole genome shotgun (WGS) entry which is preliminary data.</text>
</comment>
<name>A0A930UHC2_9GAMM</name>
<feature type="transmembrane region" description="Helical" evidence="1">
    <location>
        <begin position="57"/>
        <end position="84"/>
    </location>
</feature>
<dbReference type="EMBL" id="JADHEI010000050">
    <property type="protein sequence ID" value="MBF2735693.1"/>
    <property type="molecule type" value="Genomic_DNA"/>
</dbReference>
<keyword evidence="1" id="KW-0812">Transmembrane</keyword>
<sequence>MAKQQPKTERFDGGVEGLLRYHRALHLLASCLLVPLAAAGVHSLWRLPGTGPLPDGFILFCSLPSIWFASSSARSIAISNLIVYATDGGPAEKSVRWRSALWRNIGFDLACCACFAVLLGMLHALAGELEPTIDLLVAESFLVLALGLLPVMVANIADKHSIGAQYYLGGMASYFFVYQEYSWKEEFILLPAALSLLLLLIGLFTRRQPLRNYLLANAFEFIAVASFLIVLATVANFSLGLDWNRVALLASVSALCTFAFYERIRRGFFTTDPEIIAKKMFGKQSPSERKMFGGQQKNHLHRLLNPLEGTPRRWQWVRLVLRLAPYAWLIALISTIAAVTARLSLL</sequence>
<feature type="transmembrane region" description="Helical" evidence="1">
    <location>
        <begin position="164"/>
        <end position="181"/>
    </location>
</feature>
<feature type="transmembrane region" description="Helical" evidence="1">
    <location>
        <begin position="217"/>
        <end position="237"/>
    </location>
</feature>
<gene>
    <name evidence="2" type="ORF">ISN26_06435</name>
</gene>
<feature type="transmembrane region" description="Helical" evidence="1">
    <location>
        <begin position="24"/>
        <end position="45"/>
    </location>
</feature>
<feature type="transmembrane region" description="Helical" evidence="1">
    <location>
        <begin position="105"/>
        <end position="125"/>
    </location>
</feature>
<evidence type="ECO:0000313" key="3">
    <source>
        <dbReference type="Proteomes" id="UP000604381"/>
    </source>
</evidence>
<protein>
    <submittedName>
        <fullName evidence="2">Uncharacterized protein</fullName>
    </submittedName>
</protein>
<keyword evidence="1" id="KW-0472">Membrane</keyword>
<feature type="transmembrane region" description="Helical" evidence="1">
    <location>
        <begin position="323"/>
        <end position="345"/>
    </location>
</feature>
<feature type="transmembrane region" description="Helical" evidence="1">
    <location>
        <begin position="137"/>
        <end position="157"/>
    </location>
</feature>
<reference evidence="2" key="1">
    <citation type="submission" date="2020-10" db="EMBL/GenBank/DDBJ databases">
        <title>An improved Amphimedon queenslandica hologenome assembly reveals how three proteobacterial symbionts can extend the metabolic phenotypic of their marine sponge host.</title>
        <authorList>
            <person name="Degnan B."/>
            <person name="Degnan S."/>
            <person name="Xiang X."/>
        </authorList>
    </citation>
    <scope>NUCLEOTIDE SEQUENCE</scope>
    <source>
        <strain evidence="2">AqS2</strain>
    </source>
</reference>
<organism evidence="2 3">
    <name type="scientific">Candidatus Amphirhobacter heronislandensis</name>
    <dbReference type="NCBI Taxonomy" id="1732024"/>
    <lineage>
        <taxon>Bacteria</taxon>
        <taxon>Pseudomonadati</taxon>
        <taxon>Pseudomonadota</taxon>
        <taxon>Gammaproteobacteria</taxon>
        <taxon>Candidatus Tethybacterales</taxon>
        <taxon>Candidatus Tethybacteraceae</taxon>
        <taxon>Candidatus Amphirhobacter</taxon>
    </lineage>
</organism>
<keyword evidence="1" id="KW-1133">Transmembrane helix</keyword>
<feature type="transmembrane region" description="Helical" evidence="1">
    <location>
        <begin position="187"/>
        <end position="205"/>
    </location>
</feature>
<feature type="transmembrane region" description="Helical" evidence="1">
    <location>
        <begin position="243"/>
        <end position="261"/>
    </location>
</feature>
<dbReference type="Proteomes" id="UP000604381">
    <property type="component" value="Unassembled WGS sequence"/>
</dbReference>
<evidence type="ECO:0000313" key="2">
    <source>
        <dbReference type="EMBL" id="MBF2735693.1"/>
    </source>
</evidence>
<keyword evidence="3" id="KW-1185">Reference proteome</keyword>
<proteinExistence type="predicted"/>